<feature type="domain" description="Core-binding (CB)" evidence="6">
    <location>
        <begin position="67"/>
        <end position="147"/>
    </location>
</feature>
<dbReference type="InterPro" id="IPR053876">
    <property type="entry name" value="Phage_int_M"/>
</dbReference>
<dbReference type="PROSITE" id="PS51900">
    <property type="entry name" value="CB"/>
    <property type="match status" value="1"/>
</dbReference>
<proteinExistence type="inferred from homology"/>
<dbReference type="EMBL" id="JAXAVV010000010">
    <property type="protein sequence ID" value="MDX8051890.1"/>
    <property type="molecule type" value="Genomic_DNA"/>
</dbReference>
<keyword evidence="3" id="KW-0233">DNA recombination</keyword>
<dbReference type="Pfam" id="PF00589">
    <property type="entry name" value="Phage_integrase"/>
    <property type="match status" value="1"/>
</dbReference>
<dbReference type="SUPFAM" id="SSF56349">
    <property type="entry name" value="DNA breaking-rejoining enzymes"/>
    <property type="match status" value="1"/>
</dbReference>
<evidence type="ECO:0000256" key="1">
    <source>
        <dbReference type="ARBA" id="ARBA00008857"/>
    </source>
</evidence>
<sequence length="392" mass="43322">MTDDVTKVKTSLYGQGLRYKVRYLDPSGVEKSKSFPDRQKKRADAFLIEVESTKLEGKYVDPKAGNRKFRTQAENWIKAQSPDAASREAVQSRLDSRINPHFGEMPLGKIKPATIREWLGKLDEERLSENYKTVLFTTVSSVLDSAVEDKLIIDNPCKAKTIKRPVSVSPDIVVWPDDRVMEVEGSIDPRFAIVVPLGAGCGLRQGEILGVSPDDIDEEGMVLRVQRQLRVVRGTLVFAPPKGGKRRVVPLASGVLAAIKEHTKLFAPVTVTLPWKDPGGEPVTVRLLATGEKGRLYTGDLFHKVVWMGAFREAGLKYRGRADGMHALRHFFASVLLAQGVSIKELAEYLGHSDPGFTLRTYTHMVPSSHERARLAINGVFGGSQDHGLEAA</sequence>
<dbReference type="Gene3D" id="1.10.443.10">
    <property type="entry name" value="Intergrase catalytic core"/>
    <property type="match status" value="1"/>
</dbReference>
<dbReference type="InterPro" id="IPR050090">
    <property type="entry name" value="Tyrosine_recombinase_XerCD"/>
</dbReference>
<evidence type="ECO:0000259" key="6">
    <source>
        <dbReference type="PROSITE" id="PS51900"/>
    </source>
</evidence>
<protein>
    <submittedName>
        <fullName evidence="7">Tyrosine-type recombinase/integrase</fullName>
    </submittedName>
</protein>
<evidence type="ECO:0000256" key="4">
    <source>
        <dbReference type="PROSITE-ProRule" id="PRU01248"/>
    </source>
</evidence>
<dbReference type="PANTHER" id="PTHR30349:SF64">
    <property type="entry name" value="PROPHAGE INTEGRASE INTD-RELATED"/>
    <property type="match status" value="1"/>
</dbReference>
<dbReference type="CDD" id="cd01189">
    <property type="entry name" value="INT_ICEBs1_C_like"/>
    <property type="match status" value="1"/>
</dbReference>
<dbReference type="InterPro" id="IPR002104">
    <property type="entry name" value="Integrase_catalytic"/>
</dbReference>
<evidence type="ECO:0000313" key="7">
    <source>
        <dbReference type="EMBL" id="MDX8051890.1"/>
    </source>
</evidence>
<dbReference type="RefSeq" id="WP_319985805.1">
    <property type="nucleotide sequence ID" value="NZ_JAXAVV010000010.1"/>
</dbReference>
<dbReference type="InterPro" id="IPR044068">
    <property type="entry name" value="CB"/>
</dbReference>
<comment type="caution">
    <text evidence="7">The sequence shown here is derived from an EMBL/GenBank/DDBJ whole genome shotgun (WGS) entry which is preliminary data.</text>
</comment>
<dbReference type="Pfam" id="PF22022">
    <property type="entry name" value="Phage_int_M"/>
    <property type="match status" value="1"/>
</dbReference>
<dbReference type="Proteomes" id="UP001271792">
    <property type="component" value="Unassembled WGS sequence"/>
</dbReference>
<comment type="similarity">
    <text evidence="1">Belongs to the 'phage' integrase family.</text>
</comment>
<accession>A0ABU4TUC2</accession>
<evidence type="ECO:0000256" key="2">
    <source>
        <dbReference type="ARBA" id="ARBA00023125"/>
    </source>
</evidence>
<evidence type="ECO:0000256" key="3">
    <source>
        <dbReference type="ARBA" id="ARBA00023172"/>
    </source>
</evidence>
<dbReference type="Gene3D" id="1.10.150.130">
    <property type="match status" value="1"/>
</dbReference>
<name>A0ABU4TUC2_9PSEU</name>
<dbReference type="InterPro" id="IPR010998">
    <property type="entry name" value="Integrase_recombinase_N"/>
</dbReference>
<reference evidence="7 8" key="2">
    <citation type="submission" date="2023-11" db="EMBL/GenBank/DDBJ databases">
        <authorList>
            <person name="Lara A.C."/>
            <person name="Chronakova A."/>
        </authorList>
    </citation>
    <scope>NUCLEOTIDE SEQUENCE [LARGE SCALE GENOMIC DNA]</scope>
    <source>
        <strain evidence="7 8">BCCO 10_0798</strain>
    </source>
</reference>
<dbReference type="PANTHER" id="PTHR30349">
    <property type="entry name" value="PHAGE INTEGRASE-RELATED"/>
    <property type="match status" value="1"/>
</dbReference>
<keyword evidence="8" id="KW-1185">Reference proteome</keyword>
<evidence type="ECO:0000313" key="8">
    <source>
        <dbReference type="Proteomes" id="UP001271792"/>
    </source>
</evidence>
<dbReference type="InterPro" id="IPR011010">
    <property type="entry name" value="DNA_brk_join_enz"/>
</dbReference>
<feature type="domain" description="Tyr recombinase" evidence="5">
    <location>
        <begin position="163"/>
        <end position="376"/>
    </location>
</feature>
<reference evidence="7 8" key="1">
    <citation type="submission" date="2023-11" db="EMBL/GenBank/DDBJ databases">
        <title>Lentzea sokolovensis, sp. nov., Lentzea kristufkii, sp. nov., and Lentzea miocenensis, sp. nov., rare actinobacteria from Sokolov Coal Basin, Miocene lacustrine sediment, Czech Republic.</title>
        <authorList>
            <person name="Lara A."/>
            <person name="Kotroba L."/>
            <person name="Nouioui I."/>
            <person name="Neumann-Schaal M."/>
            <person name="Mast Y."/>
            <person name="Chronakova A."/>
        </authorList>
    </citation>
    <scope>NUCLEOTIDE SEQUENCE [LARGE SCALE GENOMIC DNA]</scope>
    <source>
        <strain evidence="7 8">BCCO 10_0798</strain>
    </source>
</reference>
<dbReference type="PROSITE" id="PS51898">
    <property type="entry name" value="TYR_RECOMBINASE"/>
    <property type="match status" value="1"/>
</dbReference>
<evidence type="ECO:0000259" key="5">
    <source>
        <dbReference type="PROSITE" id="PS51898"/>
    </source>
</evidence>
<gene>
    <name evidence="7" type="ORF">SK571_21065</name>
</gene>
<keyword evidence="2 4" id="KW-0238">DNA-binding</keyword>
<dbReference type="InterPro" id="IPR013762">
    <property type="entry name" value="Integrase-like_cat_sf"/>
</dbReference>
<organism evidence="7 8">
    <name type="scientific">Lentzea kristufekii</name>
    <dbReference type="NCBI Taxonomy" id="3095430"/>
    <lineage>
        <taxon>Bacteria</taxon>
        <taxon>Bacillati</taxon>
        <taxon>Actinomycetota</taxon>
        <taxon>Actinomycetes</taxon>
        <taxon>Pseudonocardiales</taxon>
        <taxon>Pseudonocardiaceae</taxon>
        <taxon>Lentzea</taxon>
    </lineage>
</organism>